<dbReference type="RefSeq" id="XP_062645585.1">
    <property type="nucleotide sequence ID" value="XM_062797621.1"/>
</dbReference>
<feature type="region of interest" description="Disordered" evidence="1">
    <location>
        <begin position="1"/>
        <end position="26"/>
    </location>
</feature>
<proteinExistence type="predicted"/>
<reference evidence="2" key="2">
    <citation type="submission" date="2023-05" db="EMBL/GenBank/DDBJ databases">
        <authorList>
            <consortium name="Lawrence Berkeley National Laboratory"/>
            <person name="Steindorff A."/>
            <person name="Hensen N."/>
            <person name="Bonometti L."/>
            <person name="Westerberg I."/>
            <person name="Brannstrom I.O."/>
            <person name="Guillou S."/>
            <person name="Cros-Aarteil S."/>
            <person name="Calhoun S."/>
            <person name="Haridas S."/>
            <person name="Kuo A."/>
            <person name="Mondo S."/>
            <person name="Pangilinan J."/>
            <person name="Riley R."/>
            <person name="Labutti K."/>
            <person name="Andreopoulos B."/>
            <person name="Lipzen A."/>
            <person name="Chen C."/>
            <person name="Yanf M."/>
            <person name="Daum C."/>
            <person name="Ng V."/>
            <person name="Clum A."/>
            <person name="Ohm R."/>
            <person name="Martin F."/>
            <person name="Silar P."/>
            <person name="Natvig D."/>
            <person name="Lalanne C."/>
            <person name="Gautier V."/>
            <person name="Ament-Velasquez S.L."/>
            <person name="Kruys A."/>
            <person name="Hutchinson M.I."/>
            <person name="Powell A.J."/>
            <person name="Barry K."/>
            <person name="Miller A.N."/>
            <person name="Grigoriev I.V."/>
            <person name="Debuchy R."/>
            <person name="Gladieux P."/>
            <person name="Thoren M.H."/>
            <person name="Johannesson H."/>
        </authorList>
    </citation>
    <scope>NUCLEOTIDE SEQUENCE</scope>
    <source>
        <strain evidence="2">CBS 731.68</strain>
    </source>
</reference>
<evidence type="ECO:0000256" key="1">
    <source>
        <dbReference type="SAM" id="MobiDB-lite"/>
    </source>
</evidence>
<gene>
    <name evidence="2" type="ORF">N657DRAFT_98288</name>
</gene>
<sequence>MARHGTRLESLHMLHPQDHSPHSKKFSSCLTMTMSRGVSDHQKDAGSRRVELGSMEGDEPFPWLSADDRGAEYVSYSEFTDLPACSFDFGDQGYAASSNNGGNLLQMTARSDKHGIVFARGDFEYSLYLSLARGQRISGGKSAFGLQVAEPERSASSCEEVSNPHFESKVCPMFLTYLTQASVPLRPC</sequence>
<name>A0AAN6TWI2_9PEZI</name>
<evidence type="ECO:0000313" key="2">
    <source>
        <dbReference type="EMBL" id="KAK4121814.1"/>
    </source>
</evidence>
<comment type="caution">
    <text evidence="2">The sequence shown here is derived from an EMBL/GenBank/DDBJ whole genome shotgun (WGS) entry which is preliminary data.</text>
</comment>
<dbReference type="AlphaFoldDB" id="A0AAN6TWI2"/>
<protein>
    <submittedName>
        <fullName evidence="2">Uncharacterized protein</fullName>
    </submittedName>
</protein>
<dbReference type="EMBL" id="MU853232">
    <property type="protein sequence ID" value="KAK4121814.1"/>
    <property type="molecule type" value="Genomic_DNA"/>
</dbReference>
<dbReference type="GeneID" id="87834400"/>
<accession>A0AAN6TWI2</accession>
<dbReference type="Proteomes" id="UP001302602">
    <property type="component" value="Unassembled WGS sequence"/>
</dbReference>
<reference evidence="2" key="1">
    <citation type="journal article" date="2023" name="Mol. Phylogenet. Evol.">
        <title>Genome-scale phylogeny and comparative genomics of the fungal order Sordariales.</title>
        <authorList>
            <person name="Hensen N."/>
            <person name="Bonometti L."/>
            <person name="Westerberg I."/>
            <person name="Brannstrom I.O."/>
            <person name="Guillou S."/>
            <person name="Cros-Aarteil S."/>
            <person name="Calhoun S."/>
            <person name="Haridas S."/>
            <person name="Kuo A."/>
            <person name="Mondo S."/>
            <person name="Pangilinan J."/>
            <person name="Riley R."/>
            <person name="LaButti K."/>
            <person name="Andreopoulos B."/>
            <person name="Lipzen A."/>
            <person name="Chen C."/>
            <person name="Yan M."/>
            <person name="Daum C."/>
            <person name="Ng V."/>
            <person name="Clum A."/>
            <person name="Steindorff A."/>
            <person name="Ohm R.A."/>
            <person name="Martin F."/>
            <person name="Silar P."/>
            <person name="Natvig D.O."/>
            <person name="Lalanne C."/>
            <person name="Gautier V."/>
            <person name="Ament-Velasquez S.L."/>
            <person name="Kruys A."/>
            <person name="Hutchinson M.I."/>
            <person name="Powell A.J."/>
            <person name="Barry K."/>
            <person name="Miller A.N."/>
            <person name="Grigoriev I.V."/>
            <person name="Debuchy R."/>
            <person name="Gladieux P."/>
            <person name="Hiltunen Thoren M."/>
            <person name="Johannesson H."/>
        </authorList>
    </citation>
    <scope>NUCLEOTIDE SEQUENCE</scope>
    <source>
        <strain evidence="2">CBS 731.68</strain>
    </source>
</reference>
<evidence type="ECO:0000313" key="3">
    <source>
        <dbReference type="Proteomes" id="UP001302602"/>
    </source>
</evidence>
<organism evidence="2 3">
    <name type="scientific">Parathielavia appendiculata</name>
    <dbReference type="NCBI Taxonomy" id="2587402"/>
    <lineage>
        <taxon>Eukaryota</taxon>
        <taxon>Fungi</taxon>
        <taxon>Dikarya</taxon>
        <taxon>Ascomycota</taxon>
        <taxon>Pezizomycotina</taxon>
        <taxon>Sordariomycetes</taxon>
        <taxon>Sordariomycetidae</taxon>
        <taxon>Sordariales</taxon>
        <taxon>Chaetomiaceae</taxon>
        <taxon>Parathielavia</taxon>
    </lineage>
</organism>
<feature type="compositionally biased region" description="Basic and acidic residues" evidence="1">
    <location>
        <begin position="1"/>
        <end position="21"/>
    </location>
</feature>
<keyword evidence="3" id="KW-1185">Reference proteome</keyword>